<evidence type="ECO:0000313" key="1">
    <source>
        <dbReference type="EMBL" id="CAG4934839.1"/>
    </source>
</evidence>
<dbReference type="EMBL" id="CAJQZP010000049">
    <property type="protein sequence ID" value="CAG4934839.1"/>
    <property type="molecule type" value="Genomic_DNA"/>
</dbReference>
<proteinExistence type="predicted"/>
<keyword evidence="2" id="KW-1185">Reference proteome</keyword>
<protein>
    <submittedName>
        <fullName evidence="1">(apollo) hypothetical protein</fullName>
    </submittedName>
</protein>
<gene>
    <name evidence="1" type="ORF">PAPOLLO_LOCUS883</name>
</gene>
<reference evidence="1" key="1">
    <citation type="submission" date="2021-04" db="EMBL/GenBank/DDBJ databases">
        <authorList>
            <person name="Tunstrom K."/>
        </authorList>
    </citation>
    <scope>NUCLEOTIDE SEQUENCE</scope>
</reference>
<dbReference type="AlphaFoldDB" id="A0A8S3W127"/>
<accession>A0A8S3W127</accession>
<comment type="caution">
    <text evidence="1">The sequence shown here is derived from an EMBL/GenBank/DDBJ whole genome shotgun (WGS) entry which is preliminary data.</text>
</comment>
<evidence type="ECO:0000313" key="2">
    <source>
        <dbReference type="Proteomes" id="UP000691718"/>
    </source>
</evidence>
<sequence>MFFVTVLKNIPNISLHNIKSEYWEKDDLVADVLQQLVIDLGGELSSDSEIESEEEDSLDHDIVPIIYSEDEF</sequence>
<dbReference type="Proteomes" id="UP000691718">
    <property type="component" value="Unassembled WGS sequence"/>
</dbReference>
<organism evidence="1 2">
    <name type="scientific">Parnassius apollo</name>
    <name type="common">Apollo butterfly</name>
    <name type="synonym">Papilio apollo</name>
    <dbReference type="NCBI Taxonomy" id="110799"/>
    <lineage>
        <taxon>Eukaryota</taxon>
        <taxon>Metazoa</taxon>
        <taxon>Ecdysozoa</taxon>
        <taxon>Arthropoda</taxon>
        <taxon>Hexapoda</taxon>
        <taxon>Insecta</taxon>
        <taxon>Pterygota</taxon>
        <taxon>Neoptera</taxon>
        <taxon>Endopterygota</taxon>
        <taxon>Lepidoptera</taxon>
        <taxon>Glossata</taxon>
        <taxon>Ditrysia</taxon>
        <taxon>Papilionoidea</taxon>
        <taxon>Papilionidae</taxon>
        <taxon>Parnassiinae</taxon>
        <taxon>Parnassini</taxon>
        <taxon>Parnassius</taxon>
        <taxon>Parnassius</taxon>
    </lineage>
</organism>
<name>A0A8S3W127_PARAO</name>